<dbReference type="AlphaFoldDB" id="A0A392SZW9"/>
<reference evidence="1 2" key="1">
    <citation type="journal article" date="2018" name="Front. Plant Sci.">
        <title>Red Clover (Trifolium pratense) and Zigzag Clover (T. medium) - A Picture of Genomic Similarities and Differences.</title>
        <authorList>
            <person name="Dluhosova J."/>
            <person name="Istvanek J."/>
            <person name="Nedelnik J."/>
            <person name="Repkova J."/>
        </authorList>
    </citation>
    <scope>NUCLEOTIDE SEQUENCE [LARGE SCALE GENOMIC DNA]</scope>
    <source>
        <strain evidence="2">cv. 10/8</strain>
        <tissue evidence="1">Leaf</tissue>
    </source>
</reference>
<proteinExistence type="predicted"/>
<evidence type="ECO:0000313" key="1">
    <source>
        <dbReference type="EMBL" id="MCI53774.1"/>
    </source>
</evidence>
<comment type="caution">
    <text evidence="1">The sequence shown here is derived from an EMBL/GenBank/DDBJ whole genome shotgun (WGS) entry which is preliminary data.</text>
</comment>
<protein>
    <submittedName>
        <fullName evidence="1">Uncharacterized protein</fullName>
    </submittedName>
</protein>
<feature type="non-terminal residue" evidence="1">
    <location>
        <position position="1"/>
    </location>
</feature>
<name>A0A392SZW9_9FABA</name>
<sequence length="48" mass="5423">IWLNRHHLHHNGGCRFVMITLSSYCSSLHALSQPPSMLSLCPSSFLRS</sequence>
<dbReference type="EMBL" id="LXQA010468696">
    <property type="protein sequence ID" value="MCI53774.1"/>
    <property type="molecule type" value="Genomic_DNA"/>
</dbReference>
<organism evidence="1 2">
    <name type="scientific">Trifolium medium</name>
    <dbReference type="NCBI Taxonomy" id="97028"/>
    <lineage>
        <taxon>Eukaryota</taxon>
        <taxon>Viridiplantae</taxon>
        <taxon>Streptophyta</taxon>
        <taxon>Embryophyta</taxon>
        <taxon>Tracheophyta</taxon>
        <taxon>Spermatophyta</taxon>
        <taxon>Magnoliopsida</taxon>
        <taxon>eudicotyledons</taxon>
        <taxon>Gunneridae</taxon>
        <taxon>Pentapetalae</taxon>
        <taxon>rosids</taxon>
        <taxon>fabids</taxon>
        <taxon>Fabales</taxon>
        <taxon>Fabaceae</taxon>
        <taxon>Papilionoideae</taxon>
        <taxon>50 kb inversion clade</taxon>
        <taxon>NPAAA clade</taxon>
        <taxon>Hologalegina</taxon>
        <taxon>IRL clade</taxon>
        <taxon>Trifolieae</taxon>
        <taxon>Trifolium</taxon>
    </lineage>
</organism>
<dbReference type="Proteomes" id="UP000265520">
    <property type="component" value="Unassembled WGS sequence"/>
</dbReference>
<keyword evidence="2" id="KW-1185">Reference proteome</keyword>
<accession>A0A392SZW9</accession>
<evidence type="ECO:0000313" key="2">
    <source>
        <dbReference type="Proteomes" id="UP000265520"/>
    </source>
</evidence>